<proteinExistence type="predicted"/>
<accession>A0A7R8D4I5</accession>
<dbReference type="EMBL" id="HG994586">
    <property type="protein sequence ID" value="CAF2996044.1"/>
    <property type="molecule type" value="Genomic_DNA"/>
</dbReference>
<dbReference type="Proteomes" id="UP000675881">
    <property type="component" value="Chromosome 7"/>
</dbReference>
<name>A0A7R8D4I5_LEPSM</name>
<keyword evidence="2" id="KW-1185">Reference proteome</keyword>
<gene>
    <name evidence="1" type="ORF">LSAA_12898</name>
</gene>
<sequence>MSSSKNISVQKALELIFQESHDQSEDESVDLSNVEYSLDFESTSESSMDKDSELLPHPPESNQAIYISKNGKMEWAKTPTRQPPLKSEDTIKMKPGPTIFAVSHVSHTLSSFELFLFDSIQKIILDMTNLKGGCISAISGPLLAN</sequence>
<evidence type="ECO:0000313" key="1">
    <source>
        <dbReference type="EMBL" id="CAF2996044.1"/>
    </source>
</evidence>
<evidence type="ECO:0000313" key="2">
    <source>
        <dbReference type="Proteomes" id="UP000675881"/>
    </source>
</evidence>
<reference evidence="1" key="1">
    <citation type="submission" date="2021-02" db="EMBL/GenBank/DDBJ databases">
        <authorList>
            <person name="Bekaert M."/>
        </authorList>
    </citation>
    <scope>NUCLEOTIDE SEQUENCE</scope>
    <source>
        <strain evidence="1">IoA-00</strain>
    </source>
</reference>
<organism evidence="1 2">
    <name type="scientific">Lepeophtheirus salmonis</name>
    <name type="common">Salmon louse</name>
    <name type="synonym">Caligus salmonis</name>
    <dbReference type="NCBI Taxonomy" id="72036"/>
    <lineage>
        <taxon>Eukaryota</taxon>
        <taxon>Metazoa</taxon>
        <taxon>Ecdysozoa</taxon>
        <taxon>Arthropoda</taxon>
        <taxon>Crustacea</taxon>
        <taxon>Multicrustacea</taxon>
        <taxon>Hexanauplia</taxon>
        <taxon>Copepoda</taxon>
        <taxon>Siphonostomatoida</taxon>
        <taxon>Caligidae</taxon>
        <taxon>Lepeophtheirus</taxon>
    </lineage>
</organism>
<protein>
    <submittedName>
        <fullName evidence="1">(salmon louse) hypothetical protein</fullName>
    </submittedName>
</protein>
<dbReference type="OrthoDB" id="6369813at2759"/>
<dbReference type="AlphaFoldDB" id="A0A7R8D4I5"/>